<organism evidence="2 3">
    <name type="scientific">Klenkia marina</name>
    <dbReference type="NCBI Taxonomy" id="1960309"/>
    <lineage>
        <taxon>Bacteria</taxon>
        <taxon>Bacillati</taxon>
        <taxon>Actinomycetota</taxon>
        <taxon>Actinomycetes</taxon>
        <taxon>Geodermatophilales</taxon>
        <taxon>Geodermatophilaceae</taxon>
        <taxon>Klenkia</taxon>
    </lineage>
</organism>
<dbReference type="EMBL" id="FMUH01000006">
    <property type="protein sequence ID" value="SCX56678.1"/>
    <property type="molecule type" value="Genomic_DNA"/>
</dbReference>
<name>A0A1G4YUT3_9ACTN</name>
<accession>A0A1G4YUT3</accession>
<feature type="region of interest" description="Disordered" evidence="1">
    <location>
        <begin position="227"/>
        <end position="251"/>
    </location>
</feature>
<evidence type="ECO:0000313" key="2">
    <source>
        <dbReference type="EMBL" id="SCX56678.1"/>
    </source>
</evidence>
<dbReference type="AlphaFoldDB" id="A0A1G4YUT3"/>
<reference evidence="3" key="1">
    <citation type="submission" date="2016-10" db="EMBL/GenBank/DDBJ databases">
        <authorList>
            <person name="Varghese N."/>
            <person name="Submissions S."/>
        </authorList>
    </citation>
    <scope>NUCLEOTIDE SEQUENCE [LARGE SCALE GENOMIC DNA]</scope>
    <source>
        <strain evidence="3">DSM 45722</strain>
    </source>
</reference>
<gene>
    <name evidence="2" type="ORF">SAMN03159343_3477</name>
</gene>
<proteinExistence type="predicted"/>
<evidence type="ECO:0000313" key="3">
    <source>
        <dbReference type="Proteomes" id="UP000198981"/>
    </source>
</evidence>
<protein>
    <submittedName>
        <fullName evidence="2">Uncharacterized protein</fullName>
    </submittedName>
</protein>
<keyword evidence="3" id="KW-1185">Reference proteome</keyword>
<sequence>MSADNAEVSWGTRRAPTRLVSALAEGESVVAVTECVPLTDSLDVPVGDDARTAVLTDRALYCCTVGGDVVPLPFSRMRELNRRGFALLFFRFDDAHATWELRDQRFAAKAERRFAQHGLAAHKAWVGTGREPGREPAGFRHQAHLDLLNRLAGGAEFADAVADQRVLVDQLVWTETGDRASCRAALRRLGTVHRQLHADLTVIAEAAPSLAMAQHALVLVDQPSPWQGEVAEPVDDGPTAAELAGLTPDAPPVWVDARREKVS</sequence>
<dbReference type="Proteomes" id="UP000198981">
    <property type="component" value="Unassembled WGS sequence"/>
</dbReference>
<evidence type="ECO:0000256" key="1">
    <source>
        <dbReference type="SAM" id="MobiDB-lite"/>
    </source>
</evidence>